<organism evidence="2 3">
    <name type="scientific">Cocleimonas flava</name>
    <dbReference type="NCBI Taxonomy" id="634765"/>
    <lineage>
        <taxon>Bacteria</taxon>
        <taxon>Pseudomonadati</taxon>
        <taxon>Pseudomonadota</taxon>
        <taxon>Gammaproteobacteria</taxon>
        <taxon>Thiotrichales</taxon>
        <taxon>Thiotrichaceae</taxon>
        <taxon>Cocleimonas</taxon>
    </lineage>
</organism>
<evidence type="ECO:0000313" key="2">
    <source>
        <dbReference type="EMBL" id="TCJ88183.1"/>
    </source>
</evidence>
<feature type="signal peptide" evidence="1">
    <location>
        <begin position="1"/>
        <end position="23"/>
    </location>
</feature>
<keyword evidence="1" id="KW-0732">Signal</keyword>
<evidence type="ECO:0008006" key="4">
    <source>
        <dbReference type="Google" id="ProtNLM"/>
    </source>
</evidence>
<name>A0A4R1F334_9GAMM</name>
<dbReference type="EMBL" id="SMFQ01000002">
    <property type="protein sequence ID" value="TCJ88183.1"/>
    <property type="molecule type" value="Genomic_DNA"/>
</dbReference>
<keyword evidence="3" id="KW-1185">Reference proteome</keyword>
<reference evidence="2 3" key="1">
    <citation type="submission" date="2019-03" db="EMBL/GenBank/DDBJ databases">
        <title>Genomic Encyclopedia of Type Strains, Phase IV (KMG-IV): sequencing the most valuable type-strain genomes for metagenomic binning, comparative biology and taxonomic classification.</title>
        <authorList>
            <person name="Goeker M."/>
        </authorList>
    </citation>
    <scope>NUCLEOTIDE SEQUENCE [LARGE SCALE GENOMIC DNA]</scope>
    <source>
        <strain evidence="2 3">DSM 24830</strain>
    </source>
</reference>
<gene>
    <name evidence="2" type="ORF">EV695_0022</name>
</gene>
<sequence length="68" mass="7277">MNTKAIITATLFSALFAGQTAFAGQDKDQTVFAELEAKTVVSNASSSDKVRYDAPTVDTQYDVVSGRK</sequence>
<evidence type="ECO:0000256" key="1">
    <source>
        <dbReference type="SAM" id="SignalP"/>
    </source>
</evidence>
<feature type="chain" id="PRO_5020405080" description="DUF4148 domain-containing protein" evidence="1">
    <location>
        <begin position="24"/>
        <end position="68"/>
    </location>
</feature>
<dbReference type="AlphaFoldDB" id="A0A4R1F334"/>
<accession>A0A4R1F334</accession>
<dbReference type="Proteomes" id="UP000294887">
    <property type="component" value="Unassembled WGS sequence"/>
</dbReference>
<comment type="caution">
    <text evidence="2">The sequence shown here is derived from an EMBL/GenBank/DDBJ whole genome shotgun (WGS) entry which is preliminary data.</text>
</comment>
<evidence type="ECO:0000313" key="3">
    <source>
        <dbReference type="Proteomes" id="UP000294887"/>
    </source>
</evidence>
<protein>
    <recommendedName>
        <fullName evidence="4">DUF4148 domain-containing protein</fullName>
    </recommendedName>
</protein>
<dbReference type="RefSeq" id="WP_131903851.1">
    <property type="nucleotide sequence ID" value="NZ_BAAAFU010000008.1"/>
</dbReference>
<proteinExistence type="predicted"/>